<dbReference type="PaxDb" id="67767-A0A0J7KSI0"/>
<accession>A0A0J7KSI0</accession>
<dbReference type="PANTHER" id="PTHR12396:SF0">
    <property type="entry name" value="METHYL-CPG BINDING DOMAIN PROTEIN-LIKE, ISOFORM C"/>
    <property type="match status" value="1"/>
</dbReference>
<feature type="compositionally biased region" description="Low complexity" evidence="6">
    <location>
        <begin position="218"/>
        <end position="244"/>
    </location>
</feature>
<feature type="compositionally biased region" description="Basic and acidic residues" evidence="6">
    <location>
        <begin position="185"/>
        <end position="196"/>
    </location>
</feature>
<comment type="subcellular location">
    <subcellularLocation>
        <location evidence="1">Nucleus</location>
    </subcellularLocation>
</comment>
<keyword evidence="3" id="KW-0238">DNA-binding</keyword>
<gene>
    <name evidence="8" type="ORF">RF55_6632</name>
</gene>
<feature type="region of interest" description="Disordered" evidence="6">
    <location>
        <begin position="1"/>
        <end position="118"/>
    </location>
</feature>
<dbReference type="Gene3D" id="3.30.890.10">
    <property type="entry name" value="Methyl-cpg-binding Protein 2, Chain A"/>
    <property type="match status" value="1"/>
</dbReference>
<dbReference type="AlphaFoldDB" id="A0A0J7KSI0"/>
<dbReference type="PROSITE" id="PS50982">
    <property type="entry name" value="MBD"/>
    <property type="match status" value="1"/>
</dbReference>
<evidence type="ECO:0000256" key="2">
    <source>
        <dbReference type="ARBA" id="ARBA00023015"/>
    </source>
</evidence>
<evidence type="ECO:0000256" key="4">
    <source>
        <dbReference type="ARBA" id="ARBA00023163"/>
    </source>
</evidence>
<dbReference type="EMBL" id="LBMM01003662">
    <property type="protein sequence ID" value="KMQ93271.1"/>
    <property type="molecule type" value="Genomic_DNA"/>
</dbReference>
<dbReference type="GO" id="GO:0003677">
    <property type="term" value="F:DNA binding"/>
    <property type="evidence" value="ECO:0007669"/>
    <property type="project" value="UniProtKB-KW"/>
</dbReference>
<protein>
    <submittedName>
        <fullName evidence="8">F-box lrr-repeat protein 7</fullName>
    </submittedName>
</protein>
<dbReference type="CDD" id="cd00122">
    <property type="entry name" value="MBD"/>
    <property type="match status" value="1"/>
</dbReference>
<dbReference type="InterPro" id="IPR016177">
    <property type="entry name" value="DNA-bd_dom_sf"/>
</dbReference>
<comment type="caution">
    <text evidence="8">The sequence shown here is derived from an EMBL/GenBank/DDBJ whole genome shotgun (WGS) entry which is preliminary data.</text>
</comment>
<feature type="domain" description="MBD" evidence="7">
    <location>
        <begin position="258"/>
        <end position="329"/>
    </location>
</feature>
<keyword evidence="5" id="KW-0539">Nucleus</keyword>
<evidence type="ECO:0000256" key="5">
    <source>
        <dbReference type="ARBA" id="ARBA00023242"/>
    </source>
</evidence>
<dbReference type="SUPFAM" id="SSF54171">
    <property type="entry name" value="DNA-binding domain"/>
    <property type="match status" value="1"/>
</dbReference>
<dbReference type="STRING" id="67767.A0A0J7KSI0"/>
<dbReference type="Proteomes" id="UP000036403">
    <property type="component" value="Unassembled WGS sequence"/>
</dbReference>
<feature type="region of interest" description="Disordered" evidence="6">
    <location>
        <begin position="182"/>
        <end position="258"/>
    </location>
</feature>
<dbReference type="SMART" id="SM00391">
    <property type="entry name" value="MBD"/>
    <property type="match status" value="1"/>
</dbReference>
<keyword evidence="2" id="KW-0805">Transcription regulation</keyword>
<dbReference type="OrthoDB" id="61560at2759"/>
<feature type="compositionally biased region" description="Basic and acidic residues" evidence="6">
    <location>
        <begin position="374"/>
        <end position="397"/>
    </location>
</feature>
<reference evidence="8 9" key="1">
    <citation type="submission" date="2015-04" db="EMBL/GenBank/DDBJ databases">
        <title>Lasius niger genome sequencing.</title>
        <authorList>
            <person name="Konorov E.A."/>
            <person name="Nikitin M.A."/>
            <person name="Kirill M.V."/>
            <person name="Chang P."/>
        </authorList>
    </citation>
    <scope>NUCLEOTIDE SEQUENCE [LARGE SCALE GENOMIC DNA]</scope>
    <source>
        <tissue evidence="8">Whole</tissue>
    </source>
</reference>
<dbReference type="Pfam" id="PF01429">
    <property type="entry name" value="MBD"/>
    <property type="match status" value="1"/>
</dbReference>
<organism evidence="8 9">
    <name type="scientific">Lasius niger</name>
    <name type="common">Black garden ant</name>
    <dbReference type="NCBI Taxonomy" id="67767"/>
    <lineage>
        <taxon>Eukaryota</taxon>
        <taxon>Metazoa</taxon>
        <taxon>Ecdysozoa</taxon>
        <taxon>Arthropoda</taxon>
        <taxon>Hexapoda</taxon>
        <taxon>Insecta</taxon>
        <taxon>Pterygota</taxon>
        <taxon>Neoptera</taxon>
        <taxon>Endopterygota</taxon>
        <taxon>Hymenoptera</taxon>
        <taxon>Apocrita</taxon>
        <taxon>Aculeata</taxon>
        <taxon>Formicoidea</taxon>
        <taxon>Formicidae</taxon>
        <taxon>Formicinae</taxon>
        <taxon>Lasius</taxon>
        <taxon>Lasius</taxon>
    </lineage>
</organism>
<sequence length="492" mass="53621">MDGANVNGGNAEESREDSNLESGGGDGGGVTAVLMEDSLSKTTAADAQEVNGDLKSSSKKHDAPFPRRKMRKLKANSTSTVESDATEPLGTRGRKRKFSELEDSSEDSEFNGFDSKGLELQPGSHVLKKLIAEAEMAEAQVVKRVRYSRRNFDIRGKREDDQDSDDLRTYIYETDSLEHLSIGKIKKEKESDKSETDSIDIPNSIDSEVEPNKIEITSIRSANSSSAASSPSAISQKSKSSRVSRGASPGGKQKAAIDMSSPLYKEPFKYGWKRELVFRASNDTSIKRMADIYYYTPKGKKVRSFREVAESLSSKELTIDNFTFFKEPIGLNDPEKEVVRHAKRIGSSGGSTPGRKSFSNKKATPIKKPVQEPSPKKAVQEPTTRKSLQEAAARKSVQESPAPVPAPVLAEVSKPAPAPVPVSTKATPKSAKASASPAYKAKAAAKKTPQIKMKPPVEESEMLPPQRSTANTRRSQQVAEKVTSIKTKRLLT</sequence>
<feature type="compositionally biased region" description="Polar residues" evidence="6">
    <location>
        <begin position="466"/>
        <end position="478"/>
    </location>
</feature>
<dbReference type="InterPro" id="IPR001739">
    <property type="entry name" value="Methyl_CpG_DNA-bd"/>
</dbReference>
<proteinExistence type="predicted"/>
<keyword evidence="9" id="KW-1185">Reference proteome</keyword>
<dbReference type="PANTHER" id="PTHR12396">
    <property type="entry name" value="METHYL-CPG BINDING PROTEIN, MBD"/>
    <property type="match status" value="1"/>
</dbReference>
<evidence type="ECO:0000256" key="3">
    <source>
        <dbReference type="ARBA" id="ARBA00023125"/>
    </source>
</evidence>
<evidence type="ECO:0000313" key="9">
    <source>
        <dbReference type="Proteomes" id="UP000036403"/>
    </source>
</evidence>
<name>A0A0J7KSI0_LASNI</name>
<evidence type="ECO:0000259" key="7">
    <source>
        <dbReference type="PROSITE" id="PS50982"/>
    </source>
</evidence>
<dbReference type="GO" id="GO:0005654">
    <property type="term" value="C:nucleoplasm"/>
    <property type="evidence" value="ECO:0007669"/>
    <property type="project" value="UniProtKB-ARBA"/>
</dbReference>
<feature type="compositionally biased region" description="Low complexity" evidence="6">
    <location>
        <begin position="421"/>
        <end position="448"/>
    </location>
</feature>
<evidence type="ECO:0000256" key="1">
    <source>
        <dbReference type="ARBA" id="ARBA00004123"/>
    </source>
</evidence>
<feature type="region of interest" description="Disordered" evidence="6">
    <location>
        <begin position="341"/>
        <end position="492"/>
    </location>
</feature>
<keyword evidence="4" id="KW-0804">Transcription</keyword>
<evidence type="ECO:0000313" key="8">
    <source>
        <dbReference type="EMBL" id="KMQ93271.1"/>
    </source>
</evidence>
<evidence type="ECO:0000256" key="6">
    <source>
        <dbReference type="SAM" id="MobiDB-lite"/>
    </source>
</evidence>